<accession>A0A9W9N551</accession>
<dbReference type="InterPro" id="IPR050173">
    <property type="entry name" value="ABC_transporter_C-like"/>
</dbReference>
<dbReference type="GO" id="GO:0016020">
    <property type="term" value="C:membrane"/>
    <property type="evidence" value="ECO:0007669"/>
    <property type="project" value="UniProtKB-SubCell"/>
</dbReference>
<dbReference type="AlphaFoldDB" id="A0A9W9N551"/>
<dbReference type="SMART" id="SM00382">
    <property type="entry name" value="AAA"/>
    <property type="match status" value="1"/>
</dbReference>
<protein>
    <submittedName>
        <fullName evidence="5">ABC transporter integral membrane type 1</fullName>
    </submittedName>
</protein>
<sequence>MLRNNIDSSLLGVALNNILRFNQLGEINIQELSLRYYNGTLALDNISIYIRPGKKIGIYSRTSSGKSSLILAMLRLVDFSHNRPGINPREADSGAIGFTLLKDHPLSQGEQQLFCLARAILKRQTSNGGCQVLILDEATSSLDAQTDRQVQRVIREAFHDCTVFSVAYRVCSLFCLLPKRKLIVEQLDTIIDFDRIAVLDAGCLVEFDTPQNLLAREGLFKQMYSGTDGQEI</sequence>
<comment type="subcellular location">
    <subcellularLocation>
        <location evidence="1">Membrane</location>
        <topology evidence="1">Multi-pass membrane protein</topology>
    </subcellularLocation>
</comment>
<evidence type="ECO:0000256" key="3">
    <source>
        <dbReference type="ARBA" id="ARBA00022840"/>
    </source>
</evidence>
<gene>
    <name evidence="5" type="ORF">N7449_000586</name>
</gene>
<dbReference type="InterPro" id="IPR017871">
    <property type="entry name" value="ABC_transporter-like_CS"/>
</dbReference>
<evidence type="ECO:0000259" key="4">
    <source>
        <dbReference type="SMART" id="SM00382"/>
    </source>
</evidence>
<evidence type="ECO:0000313" key="6">
    <source>
        <dbReference type="Proteomes" id="UP001150942"/>
    </source>
</evidence>
<dbReference type="Gene3D" id="3.40.50.300">
    <property type="entry name" value="P-loop containing nucleotide triphosphate hydrolases"/>
    <property type="match status" value="2"/>
</dbReference>
<dbReference type="PROSITE" id="PS00211">
    <property type="entry name" value="ABC_TRANSPORTER_1"/>
    <property type="match status" value="1"/>
</dbReference>
<dbReference type="EMBL" id="JAPQKQ010000001">
    <property type="protein sequence ID" value="KAJ5213417.1"/>
    <property type="molecule type" value="Genomic_DNA"/>
</dbReference>
<dbReference type="GO" id="GO:0042626">
    <property type="term" value="F:ATPase-coupled transmembrane transporter activity"/>
    <property type="evidence" value="ECO:0007669"/>
    <property type="project" value="TreeGrafter"/>
</dbReference>
<dbReference type="SUPFAM" id="SSF52540">
    <property type="entry name" value="P-loop containing nucleoside triphosphate hydrolases"/>
    <property type="match status" value="1"/>
</dbReference>
<dbReference type="GO" id="GO:0005524">
    <property type="term" value="F:ATP binding"/>
    <property type="evidence" value="ECO:0007669"/>
    <property type="project" value="UniProtKB-KW"/>
</dbReference>
<dbReference type="PANTHER" id="PTHR24223">
    <property type="entry name" value="ATP-BINDING CASSETTE SUB-FAMILY C"/>
    <property type="match status" value="1"/>
</dbReference>
<organism evidence="5 6">
    <name type="scientific">Penicillium cf. viridicatum</name>
    <dbReference type="NCBI Taxonomy" id="2972119"/>
    <lineage>
        <taxon>Eukaryota</taxon>
        <taxon>Fungi</taxon>
        <taxon>Dikarya</taxon>
        <taxon>Ascomycota</taxon>
        <taxon>Pezizomycotina</taxon>
        <taxon>Eurotiomycetes</taxon>
        <taxon>Eurotiomycetidae</taxon>
        <taxon>Eurotiales</taxon>
        <taxon>Aspergillaceae</taxon>
        <taxon>Penicillium</taxon>
    </lineage>
</organism>
<keyword evidence="6" id="KW-1185">Reference proteome</keyword>
<comment type="caution">
    <text evidence="5">The sequence shown here is derived from an EMBL/GenBank/DDBJ whole genome shotgun (WGS) entry which is preliminary data.</text>
</comment>
<dbReference type="GO" id="GO:0016887">
    <property type="term" value="F:ATP hydrolysis activity"/>
    <property type="evidence" value="ECO:0007669"/>
    <property type="project" value="InterPro"/>
</dbReference>
<evidence type="ECO:0000256" key="2">
    <source>
        <dbReference type="ARBA" id="ARBA00022741"/>
    </source>
</evidence>
<dbReference type="InterPro" id="IPR027417">
    <property type="entry name" value="P-loop_NTPase"/>
</dbReference>
<keyword evidence="2" id="KW-0547">Nucleotide-binding</keyword>
<dbReference type="Proteomes" id="UP001150942">
    <property type="component" value="Unassembled WGS sequence"/>
</dbReference>
<reference evidence="5" key="2">
    <citation type="journal article" date="2023" name="IMA Fungus">
        <title>Comparative genomic study of the Penicillium genus elucidates a diverse pangenome and 15 lateral gene transfer events.</title>
        <authorList>
            <person name="Petersen C."/>
            <person name="Sorensen T."/>
            <person name="Nielsen M.R."/>
            <person name="Sondergaard T.E."/>
            <person name="Sorensen J.L."/>
            <person name="Fitzpatrick D.A."/>
            <person name="Frisvad J.C."/>
            <person name="Nielsen K.L."/>
        </authorList>
    </citation>
    <scope>NUCLEOTIDE SEQUENCE</scope>
    <source>
        <strain evidence="5">IBT 20477</strain>
    </source>
</reference>
<keyword evidence="3" id="KW-0067">ATP-binding</keyword>
<dbReference type="PANTHER" id="PTHR24223:SF269">
    <property type="entry name" value="ABC MULTIDRUG TRANSPORTER (EUROFUNG)-RELATED"/>
    <property type="match status" value="1"/>
</dbReference>
<dbReference type="InterPro" id="IPR003593">
    <property type="entry name" value="AAA+_ATPase"/>
</dbReference>
<reference evidence="5" key="1">
    <citation type="submission" date="2022-11" db="EMBL/GenBank/DDBJ databases">
        <authorList>
            <person name="Petersen C."/>
        </authorList>
    </citation>
    <scope>NUCLEOTIDE SEQUENCE</scope>
    <source>
        <strain evidence="5">IBT 20477</strain>
    </source>
</reference>
<evidence type="ECO:0000256" key="1">
    <source>
        <dbReference type="ARBA" id="ARBA00004141"/>
    </source>
</evidence>
<feature type="domain" description="AAA+ ATPase" evidence="4">
    <location>
        <begin position="52"/>
        <end position="197"/>
    </location>
</feature>
<dbReference type="OrthoDB" id="6500128at2759"/>
<proteinExistence type="predicted"/>
<evidence type="ECO:0000313" key="5">
    <source>
        <dbReference type="EMBL" id="KAJ5213417.1"/>
    </source>
</evidence>
<name>A0A9W9N551_9EURO</name>